<gene>
    <name evidence="2" type="ORF">CELE_Y39E4B.11</name>
    <name evidence="2 4" type="ORF">Y39E4B.11</name>
</gene>
<dbReference type="InParanoid" id="Q9U2K9"/>
<evidence type="ECO:0000313" key="3">
    <source>
        <dbReference type="Proteomes" id="UP000001940"/>
    </source>
</evidence>
<evidence type="ECO:0000313" key="2">
    <source>
        <dbReference type="EMBL" id="CAB54423.1"/>
    </source>
</evidence>
<keyword evidence="3" id="KW-1185">Reference proteome</keyword>
<dbReference type="eggNOG" id="ENOG502THBE">
    <property type="taxonomic scope" value="Eukaryota"/>
</dbReference>
<dbReference type="HOGENOM" id="CLU_1116587_0_0_1"/>
<dbReference type="Proteomes" id="UP000001940">
    <property type="component" value="Chromosome III"/>
</dbReference>
<protein>
    <submittedName>
        <fullName evidence="2">UDG domain-containing protein</fullName>
    </submittedName>
</protein>
<dbReference type="FunCoup" id="Q9U2K9">
    <property type="interactions" value="1508"/>
</dbReference>
<dbReference type="WormBase" id="Y39E4B.11">
    <property type="protein sequence ID" value="CE21722"/>
    <property type="gene ID" value="WBGene00012720"/>
</dbReference>
<organism evidence="2 3">
    <name type="scientific">Caenorhabditis elegans</name>
    <dbReference type="NCBI Taxonomy" id="6239"/>
    <lineage>
        <taxon>Eukaryota</taxon>
        <taxon>Metazoa</taxon>
        <taxon>Ecdysozoa</taxon>
        <taxon>Nematoda</taxon>
        <taxon>Chromadorea</taxon>
        <taxon>Rhabditida</taxon>
        <taxon>Rhabditina</taxon>
        <taxon>Rhabditomorpha</taxon>
        <taxon>Rhabditoidea</taxon>
        <taxon>Rhabditidae</taxon>
        <taxon>Peloderinae</taxon>
        <taxon>Caenorhabditis</taxon>
    </lineage>
</organism>
<feature type="region of interest" description="Disordered" evidence="1">
    <location>
        <begin position="1"/>
        <end position="23"/>
    </location>
</feature>
<dbReference type="UCSC" id="Y39E4B.11">
    <property type="organism name" value="c. elegans"/>
</dbReference>
<evidence type="ECO:0000256" key="1">
    <source>
        <dbReference type="SAM" id="MobiDB-lite"/>
    </source>
</evidence>
<name>Q9U2K9_CAEEL</name>
<accession>Q9U2K9</accession>
<dbReference type="RefSeq" id="NP_499723.1">
    <property type="nucleotide sequence ID" value="NM_067322.4"/>
</dbReference>
<dbReference type="CTD" id="189755"/>
<dbReference type="PaxDb" id="6239-Y39E4B.11"/>
<dbReference type="Bgee" id="WBGene00012720">
    <property type="expression patterns" value="Expressed in adult organism and 1 other cell type or tissue"/>
</dbReference>
<dbReference type="GeneID" id="189755"/>
<dbReference type="OMA" id="RENNKWK"/>
<dbReference type="STRING" id="6239.Y39E4B.11.1"/>
<dbReference type="KEGG" id="cel:CELE_Y39E4B.11"/>
<reference evidence="2 3" key="1">
    <citation type="journal article" date="1998" name="Science">
        <title>Genome sequence of the nematode C. elegans: a platform for investigating biology.</title>
        <authorList>
            <consortium name="The C. elegans sequencing consortium"/>
            <person name="Sulson J.E."/>
            <person name="Waterston R."/>
        </authorList>
    </citation>
    <scope>NUCLEOTIDE SEQUENCE [LARGE SCALE GENOMIC DNA]</scope>
    <source>
        <strain evidence="2 3">Bristol N2</strain>
    </source>
</reference>
<dbReference type="OrthoDB" id="5774123at2759"/>
<evidence type="ECO:0000313" key="4">
    <source>
        <dbReference type="WormBase" id="Y39E4B.11"/>
    </source>
</evidence>
<dbReference type="AGR" id="WB:WBGene00012720"/>
<dbReference type="PIR" id="T26760">
    <property type="entry name" value="T26760"/>
</dbReference>
<sequence>MNQKPTPLMSPPPPAQQNGKDHKEKLHRIEDIMYSDADTFPEFSNRDGSRETVDTCWQLVLIRVPEHPNETHIKTINDAITSEMKATWKIPATSFAYVSAPHIPILQLAYGVAKKHFGEKTAIRSSFMFAEPKNDKFLIAKDSDLKHLKYEVILGASRFCWTKVETHAEMSKRIESTLFELMRVLPNLVLFLGPLAFDVLYETLEMQKRKTIAKPGVVIENFKRENNKWKRVQKHGATSISVPLC</sequence>
<proteinExistence type="predicted"/>
<dbReference type="PeptideAtlas" id="Q9U2K9"/>
<dbReference type="AlphaFoldDB" id="Q9U2K9"/>
<dbReference type="EMBL" id="BX284603">
    <property type="protein sequence ID" value="CAB54423.1"/>
    <property type="molecule type" value="Genomic_DNA"/>
</dbReference>